<name>A0A512TT47_CLOBU</name>
<proteinExistence type="predicted"/>
<dbReference type="AlphaFoldDB" id="A0A512TT47"/>
<dbReference type="RefSeq" id="WP_146869373.1">
    <property type="nucleotide sequence ID" value="NZ_BKBC01000111.1"/>
</dbReference>
<accession>A0A512TT47</accession>
<reference evidence="1 2" key="1">
    <citation type="submission" date="2019-07" db="EMBL/GenBank/DDBJ databases">
        <title>Whole genome shotgun sequence of Clostridium butyricum NBRC 3858.</title>
        <authorList>
            <person name="Hosoyama A."/>
            <person name="Uohara A."/>
            <person name="Ohji S."/>
            <person name="Ichikawa N."/>
        </authorList>
    </citation>
    <scope>NUCLEOTIDE SEQUENCE [LARGE SCALE GENOMIC DNA]</scope>
    <source>
        <strain evidence="1 2">NBRC 3858</strain>
    </source>
</reference>
<gene>
    <name evidence="1" type="ORF">CBU02nite_39150</name>
</gene>
<sequence>MNKKYYLIIVESGHVGAGKSIEISRYFEDFSLAAAYYSASNMPRSKKKSNSIKLVQEISYEQYCQGKLSENLNQYLQTVSIKIN</sequence>
<organism evidence="1 2">
    <name type="scientific">Clostridium butyricum</name>
    <dbReference type="NCBI Taxonomy" id="1492"/>
    <lineage>
        <taxon>Bacteria</taxon>
        <taxon>Bacillati</taxon>
        <taxon>Bacillota</taxon>
        <taxon>Clostridia</taxon>
        <taxon>Eubacteriales</taxon>
        <taxon>Clostridiaceae</taxon>
        <taxon>Clostridium</taxon>
    </lineage>
</organism>
<protein>
    <submittedName>
        <fullName evidence="1">Uncharacterized protein</fullName>
    </submittedName>
</protein>
<comment type="caution">
    <text evidence="1">The sequence shown here is derived from an EMBL/GenBank/DDBJ whole genome shotgun (WGS) entry which is preliminary data.</text>
</comment>
<evidence type="ECO:0000313" key="1">
    <source>
        <dbReference type="EMBL" id="GEQ23409.1"/>
    </source>
</evidence>
<dbReference type="EMBL" id="BKBC01000111">
    <property type="protein sequence ID" value="GEQ23409.1"/>
    <property type="molecule type" value="Genomic_DNA"/>
</dbReference>
<evidence type="ECO:0000313" key="2">
    <source>
        <dbReference type="Proteomes" id="UP000321089"/>
    </source>
</evidence>
<dbReference type="Proteomes" id="UP000321089">
    <property type="component" value="Unassembled WGS sequence"/>
</dbReference>